<evidence type="ECO:0000313" key="2">
    <source>
        <dbReference type="Proteomes" id="UP000199662"/>
    </source>
</evidence>
<gene>
    <name evidence="1" type="ORF">SAMN05660742_117104</name>
</gene>
<keyword evidence="1" id="KW-0418">Kinase</keyword>
<dbReference type="Proteomes" id="UP000199662">
    <property type="component" value="Unassembled WGS sequence"/>
</dbReference>
<evidence type="ECO:0000313" key="1">
    <source>
        <dbReference type="EMBL" id="SEJ80295.1"/>
    </source>
</evidence>
<proteinExistence type="predicted"/>
<accession>A0A1H7C3T1</accession>
<organism evidence="1 2">
    <name type="scientific">Propionispira arboris</name>
    <dbReference type="NCBI Taxonomy" id="84035"/>
    <lineage>
        <taxon>Bacteria</taxon>
        <taxon>Bacillati</taxon>
        <taxon>Bacillota</taxon>
        <taxon>Negativicutes</taxon>
        <taxon>Selenomonadales</taxon>
        <taxon>Selenomonadaceae</taxon>
        <taxon>Propionispira</taxon>
    </lineage>
</organism>
<keyword evidence="1" id="KW-0808">Transferase</keyword>
<dbReference type="EMBL" id="FNZK01000017">
    <property type="protein sequence ID" value="SEJ80295.1"/>
    <property type="molecule type" value="Genomic_DNA"/>
</dbReference>
<dbReference type="GO" id="GO:0016301">
    <property type="term" value="F:kinase activity"/>
    <property type="evidence" value="ECO:0007669"/>
    <property type="project" value="UniProtKB-KW"/>
</dbReference>
<sequence length="124" mass="13516">MSKAVNYHKQGYNCAESILKSFNDENRLSIPVSIGTPFGSGMTVGSTCGAITGAMIAVGAVSGRETETVPNASRPYANEIMNKVKEKYGTYECQELKKQGVSCNEIICYMEQQLKELLPVPKNE</sequence>
<reference evidence="1 2" key="1">
    <citation type="submission" date="2016-10" db="EMBL/GenBank/DDBJ databases">
        <authorList>
            <person name="de Groot N.N."/>
        </authorList>
    </citation>
    <scope>NUCLEOTIDE SEQUENCE [LARGE SCALE GENOMIC DNA]</scope>
    <source>
        <strain evidence="1 2">DSM 2179</strain>
    </source>
</reference>
<keyword evidence="2" id="KW-1185">Reference proteome</keyword>
<dbReference type="STRING" id="84035.SAMN05660742_117104"/>
<name>A0A1H7C3T1_9FIRM</name>
<dbReference type="AlphaFoldDB" id="A0A1H7C3T1"/>
<dbReference type="InterPro" id="IPR010181">
    <property type="entry name" value="CGCAxxGCC_motif"/>
</dbReference>
<dbReference type="RefSeq" id="WP_091833736.1">
    <property type="nucleotide sequence ID" value="NZ_FNZK01000017.1"/>
</dbReference>
<dbReference type="NCBIfam" id="TIGR01909">
    <property type="entry name" value="C_GCAxxG_C_C"/>
    <property type="match status" value="1"/>
</dbReference>
<dbReference type="Pfam" id="PF09719">
    <property type="entry name" value="C_GCAxxG_C_C"/>
    <property type="match status" value="1"/>
</dbReference>
<protein>
    <submittedName>
        <fullName evidence="1">Homoserine kinase</fullName>
    </submittedName>
</protein>